<protein>
    <submittedName>
        <fullName evidence="2">Uncharacterized protein</fullName>
    </submittedName>
</protein>
<dbReference type="EMBL" id="JH793818">
    <property type="protein sequence ID" value="ELQ43609.1"/>
    <property type="molecule type" value="Genomic_DNA"/>
</dbReference>
<name>A0AA97PQW7_PYRO3</name>
<gene>
    <name evidence="2" type="ORF">OOU_Y34scaffold00140g17</name>
</gene>
<proteinExistence type="predicted"/>
<evidence type="ECO:0000313" key="2">
    <source>
        <dbReference type="EMBL" id="ELQ43609.1"/>
    </source>
</evidence>
<organism evidence="2">
    <name type="scientific">Pyricularia oryzae (strain Y34)</name>
    <name type="common">Rice blast fungus</name>
    <name type="synonym">Magnaporthe oryzae</name>
    <dbReference type="NCBI Taxonomy" id="1143189"/>
    <lineage>
        <taxon>Eukaryota</taxon>
        <taxon>Fungi</taxon>
        <taxon>Dikarya</taxon>
        <taxon>Ascomycota</taxon>
        <taxon>Pezizomycotina</taxon>
        <taxon>Sordariomycetes</taxon>
        <taxon>Sordariomycetidae</taxon>
        <taxon>Magnaporthales</taxon>
        <taxon>Pyriculariaceae</taxon>
        <taxon>Pyricularia</taxon>
    </lineage>
</organism>
<feature type="compositionally biased region" description="Basic and acidic residues" evidence="1">
    <location>
        <begin position="132"/>
        <end position="143"/>
    </location>
</feature>
<sequence>MSSPGSSDYMRMGRRDSASSSTKRSSRPRLLRASATEPSLSASTATHGALASPPHSSSRRATDILNRVAYISGTSPPSGQSPLYEGMNERNDTLSSSPTSHSTDEYYTRPPPKDASERYFSFPSFDTWEGQEDNKDNEDKSGD</sequence>
<reference evidence="2" key="1">
    <citation type="journal article" date="2012" name="PLoS Genet.">
        <title>Comparative analysis of the genomes of two field isolates of the rice blast fungus Magnaporthe oryzae.</title>
        <authorList>
            <person name="Xue M."/>
            <person name="Yang J."/>
            <person name="Li Z."/>
            <person name="Hu S."/>
            <person name="Yao N."/>
            <person name="Dean R.A."/>
            <person name="Zhao W."/>
            <person name="Shen M."/>
            <person name="Zhang H."/>
            <person name="Li C."/>
            <person name="Liu L."/>
            <person name="Cao L."/>
            <person name="Xu X."/>
            <person name="Xing Y."/>
            <person name="Hsiang T."/>
            <person name="Zhang Z."/>
            <person name="Xu J.R."/>
            <person name="Peng Y.L."/>
        </authorList>
    </citation>
    <scope>NUCLEOTIDE SEQUENCE</scope>
    <source>
        <strain evidence="2">Y34</strain>
    </source>
</reference>
<dbReference type="Proteomes" id="UP000011086">
    <property type="component" value="Unassembled WGS sequence"/>
</dbReference>
<feature type="compositionally biased region" description="Polar residues" evidence="1">
    <location>
        <begin position="72"/>
        <end position="81"/>
    </location>
</feature>
<evidence type="ECO:0000256" key="1">
    <source>
        <dbReference type="SAM" id="MobiDB-lite"/>
    </source>
</evidence>
<feature type="compositionally biased region" description="Polar residues" evidence="1">
    <location>
        <begin position="36"/>
        <end position="46"/>
    </location>
</feature>
<feature type="region of interest" description="Disordered" evidence="1">
    <location>
        <begin position="1"/>
        <end position="143"/>
    </location>
</feature>
<dbReference type="AlphaFoldDB" id="A0AA97PQW7"/>
<feature type="compositionally biased region" description="Basic and acidic residues" evidence="1">
    <location>
        <begin position="102"/>
        <end position="117"/>
    </location>
</feature>
<accession>A0AA97PQW7</accession>